<dbReference type="Pfam" id="PF00528">
    <property type="entry name" value="BPD_transp_1"/>
    <property type="match status" value="1"/>
</dbReference>
<dbReference type="SUPFAM" id="SSF161098">
    <property type="entry name" value="MetI-like"/>
    <property type="match status" value="1"/>
</dbReference>
<evidence type="ECO:0000256" key="4">
    <source>
        <dbReference type="ARBA" id="ARBA00022989"/>
    </source>
</evidence>
<keyword evidence="3 6" id="KW-0812">Transmembrane</keyword>
<keyword evidence="2 6" id="KW-0813">Transport</keyword>
<dbReference type="InterPro" id="IPR035906">
    <property type="entry name" value="MetI-like_sf"/>
</dbReference>
<dbReference type="Gene3D" id="1.10.3720.10">
    <property type="entry name" value="MetI-like"/>
    <property type="match status" value="1"/>
</dbReference>
<keyword evidence="5 6" id="KW-0472">Membrane</keyword>
<evidence type="ECO:0000256" key="3">
    <source>
        <dbReference type="ARBA" id="ARBA00022692"/>
    </source>
</evidence>
<dbReference type="PROSITE" id="PS50928">
    <property type="entry name" value="ABC_TM1"/>
    <property type="match status" value="1"/>
</dbReference>
<evidence type="ECO:0000256" key="1">
    <source>
        <dbReference type="ARBA" id="ARBA00004651"/>
    </source>
</evidence>
<keyword evidence="9" id="KW-1185">Reference proteome</keyword>
<comment type="subcellular location">
    <subcellularLocation>
        <location evidence="1 6">Cell membrane</location>
        <topology evidence="1 6">Multi-pass membrane protein</topology>
    </subcellularLocation>
</comment>
<comment type="similarity">
    <text evidence="6">Belongs to the binding-protein-dependent transport system permease family.</text>
</comment>
<dbReference type="GO" id="GO:0005886">
    <property type="term" value="C:plasma membrane"/>
    <property type="evidence" value="ECO:0007669"/>
    <property type="project" value="UniProtKB-SubCell"/>
</dbReference>
<dbReference type="EMBL" id="AAWS01000029">
    <property type="protein sequence ID" value="EAY26875.1"/>
    <property type="molecule type" value="Genomic_DNA"/>
</dbReference>
<evidence type="ECO:0000256" key="2">
    <source>
        <dbReference type="ARBA" id="ARBA00022448"/>
    </source>
</evidence>
<evidence type="ECO:0000313" key="8">
    <source>
        <dbReference type="EMBL" id="EAY26875.1"/>
    </source>
</evidence>
<organism evidence="8 9">
    <name type="scientific">Microscilla marina ATCC 23134</name>
    <dbReference type="NCBI Taxonomy" id="313606"/>
    <lineage>
        <taxon>Bacteria</taxon>
        <taxon>Pseudomonadati</taxon>
        <taxon>Bacteroidota</taxon>
        <taxon>Cytophagia</taxon>
        <taxon>Cytophagales</taxon>
        <taxon>Microscillaceae</taxon>
        <taxon>Microscilla</taxon>
    </lineage>
</organism>
<feature type="transmembrane region" description="Helical" evidence="6">
    <location>
        <begin position="62"/>
        <end position="84"/>
    </location>
</feature>
<evidence type="ECO:0000259" key="7">
    <source>
        <dbReference type="PROSITE" id="PS50928"/>
    </source>
</evidence>
<feature type="transmembrane region" description="Helical" evidence="6">
    <location>
        <begin position="20"/>
        <end position="42"/>
    </location>
</feature>
<reference evidence="8 9" key="1">
    <citation type="submission" date="2007-01" db="EMBL/GenBank/DDBJ databases">
        <authorList>
            <person name="Haygood M."/>
            <person name="Podell S."/>
            <person name="Anderson C."/>
            <person name="Hopkinson B."/>
            <person name="Roe K."/>
            <person name="Barbeau K."/>
            <person name="Gaasterland T."/>
            <person name="Ferriera S."/>
            <person name="Johnson J."/>
            <person name="Kravitz S."/>
            <person name="Beeson K."/>
            <person name="Sutton G."/>
            <person name="Rogers Y.-H."/>
            <person name="Friedman R."/>
            <person name="Frazier M."/>
            <person name="Venter J.C."/>
        </authorList>
    </citation>
    <scope>NUCLEOTIDE SEQUENCE [LARGE SCALE GENOMIC DNA]</scope>
    <source>
        <strain evidence="8 9">ATCC 23134</strain>
    </source>
</reference>
<comment type="caution">
    <text evidence="8">The sequence shown here is derived from an EMBL/GenBank/DDBJ whole genome shotgun (WGS) entry which is preliminary data.</text>
</comment>
<dbReference type="GO" id="GO:0031460">
    <property type="term" value="P:glycine betaine transport"/>
    <property type="evidence" value="ECO:0007669"/>
    <property type="project" value="TreeGrafter"/>
</dbReference>
<gene>
    <name evidence="8" type="ORF">M23134_04825</name>
</gene>
<evidence type="ECO:0000256" key="5">
    <source>
        <dbReference type="ARBA" id="ARBA00023136"/>
    </source>
</evidence>
<dbReference type="PANTHER" id="PTHR30177:SF4">
    <property type="entry name" value="OSMOPROTECTANT IMPORT PERMEASE PROTEIN OSMW"/>
    <property type="match status" value="1"/>
</dbReference>
<proteinExistence type="inferred from homology"/>
<dbReference type="RefSeq" id="WP_002700145.1">
    <property type="nucleotide sequence ID" value="NZ_AAWS01000029.1"/>
</dbReference>
<dbReference type="AlphaFoldDB" id="A1ZRY7"/>
<dbReference type="Proteomes" id="UP000004095">
    <property type="component" value="Unassembled WGS sequence"/>
</dbReference>
<name>A1ZRY7_MICM2</name>
<feature type="domain" description="ABC transmembrane type-1" evidence="7">
    <location>
        <begin position="1"/>
        <end position="85"/>
    </location>
</feature>
<dbReference type="PANTHER" id="PTHR30177">
    <property type="entry name" value="GLYCINE BETAINE/L-PROLINE TRANSPORT SYSTEM PERMEASE PROTEIN PROW"/>
    <property type="match status" value="1"/>
</dbReference>
<dbReference type="GO" id="GO:0055085">
    <property type="term" value="P:transmembrane transport"/>
    <property type="evidence" value="ECO:0007669"/>
    <property type="project" value="InterPro"/>
</dbReference>
<sequence>MGMTRRQILHKVELPLAMPVIFAGIRTAVAINVRVATLGVLIDAGGLGKFIFRSISLVDPIMMMAGAVPAALLALFFDFGLVFLQKHFKITPYFSWIAGMALLFIASYSVVIYASSAKLMGSLSLSNALTVTKTWLVLMGLPTLR</sequence>
<evidence type="ECO:0000256" key="6">
    <source>
        <dbReference type="RuleBase" id="RU363032"/>
    </source>
</evidence>
<keyword evidence="4 6" id="KW-1133">Transmembrane helix</keyword>
<feature type="transmembrane region" description="Helical" evidence="6">
    <location>
        <begin position="93"/>
        <end position="114"/>
    </location>
</feature>
<protein>
    <submittedName>
        <fullName evidence="8">Binding-protein-dependent transport systems inner membrane component</fullName>
    </submittedName>
</protein>
<evidence type="ECO:0000313" key="9">
    <source>
        <dbReference type="Proteomes" id="UP000004095"/>
    </source>
</evidence>
<dbReference type="InterPro" id="IPR000515">
    <property type="entry name" value="MetI-like"/>
</dbReference>
<dbReference type="eggNOG" id="COG1174">
    <property type="taxonomic scope" value="Bacteria"/>
</dbReference>
<dbReference type="InterPro" id="IPR051204">
    <property type="entry name" value="ABC_transp_perm/SBD"/>
</dbReference>
<accession>A1ZRY7</accession>